<proteinExistence type="predicted"/>
<protein>
    <submittedName>
        <fullName evidence="1">Uncharacterized protein</fullName>
    </submittedName>
</protein>
<comment type="caution">
    <text evidence="1">The sequence shown here is derived from an EMBL/GenBank/DDBJ whole genome shotgun (WGS) entry which is preliminary data.</text>
</comment>
<gene>
    <name evidence="1" type="ORF">HAX54_033435</name>
</gene>
<keyword evidence="2" id="KW-1185">Reference proteome</keyword>
<accession>A0ABS8VDG6</accession>
<evidence type="ECO:0000313" key="1">
    <source>
        <dbReference type="EMBL" id="MCD9644909.1"/>
    </source>
</evidence>
<organism evidence="1 2">
    <name type="scientific">Datura stramonium</name>
    <name type="common">Jimsonweed</name>
    <name type="synonym">Common thornapple</name>
    <dbReference type="NCBI Taxonomy" id="4076"/>
    <lineage>
        <taxon>Eukaryota</taxon>
        <taxon>Viridiplantae</taxon>
        <taxon>Streptophyta</taxon>
        <taxon>Embryophyta</taxon>
        <taxon>Tracheophyta</taxon>
        <taxon>Spermatophyta</taxon>
        <taxon>Magnoliopsida</taxon>
        <taxon>eudicotyledons</taxon>
        <taxon>Gunneridae</taxon>
        <taxon>Pentapetalae</taxon>
        <taxon>asterids</taxon>
        <taxon>lamiids</taxon>
        <taxon>Solanales</taxon>
        <taxon>Solanaceae</taxon>
        <taxon>Solanoideae</taxon>
        <taxon>Datureae</taxon>
        <taxon>Datura</taxon>
    </lineage>
</organism>
<name>A0ABS8VDG6_DATST</name>
<dbReference type="EMBL" id="JACEIK010004277">
    <property type="protein sequence ID" value="MCD9644909.1"/>
    <property type="molecule type" value="Genomic_DNA"/>
</dbReference>
<dbReference type="Proteomes" id="UP000823775">
    <property type="component" value="Unassembled WGS sequence"/>
</dbReference>
<evidence type="ECO:0000313" key="2">
    <source>
        <dbReference type="Proteomes" id="UP000823775"/>
    </source>
</evidence>
<reference evidence="1 2" key="1">
    <citation type="journal article" date="2021" name="BMC Genomics">
        <title>Datura genome reveals duplications of psychoactive alkaloid biosynthetic genes and high mutation rate following tissue culture.</title>
        <authorList>
            <person name="Rajewski A."/>
            <person name="Carter-House D."/>
            <person name="Stajich J."/>
            <person name="Litt A."/>
        </authorList>
    </citation>
    <scope>NUCLEOTIDE SEQUENCE [LARGE SCALE GENOMIC DNA]</scope>
    <source>
        <strain evidence="1">AR-01</strain>
    </source>
</reference>
<sequence length="95" mass="11020">KQEDFFSGPFPLVRLNPKFDWADDEHDTDMDLGTGGRDIGISKLDNCWDRNFDMPRTSVIPHKAAHNQYERRALRETRLGIDFPLTREVIAIEGF</sequence>
<feature type="non-terminal residue" evidence="1">
    <location>
        <position position="1"/>
    </location>
</feature>